<feature type="compositionally biased region" description="Low complexity" evidence="5">
    <location>
        <begin position="532"/>
        <end position="550"/>
    </location>
</feature>
<organism evidence="7 8">
    <name type="scientific">Hyphomicrobium facile</name>
    <dbReference type="NCBI Taxonomy" id="51670"/>
    <lineage>
        <taxon>Bacteria</taxon>
        <taxon>Pseudomonadati</taxon>
        <taxon>Pseudomonadota</taxon>
        <taxon>Alphaproteobacteria</taxon>
        <taxon>Hyphomicrobiales</taxon>
        <taxon>Hyphomicrobiaceae</taxon>
        <taxon>Hyphomicrobium</taxon>
    </lineage>
</organism>
<dbReference type="InterPro" id="IPR009050">
    <property type="entry name" value="Globin-like_sf"/>
</dbReference>
<evidence type="ECO:0000313" key="7">
    <source>
        <dbReference type="EMBL" id="SFV29714.1"/>
    </source>
</evidence>
<accession>A0A1I7N4X7</accession>
<dbReference type="GO" id="GO:0016020">
    <property type="term" value="C:membrane"/>
    <property type="evidence" value="ECO:0007669"/>
    <property type="project" value="UniProtKB-SubCell"/>
</dbReference>
<dbReference type="Pfam" id="PF00015">
    <property type="entry name" value="MCPsignal"/>
    <property type="match status" value="1"/>
</dbReference>
<dbReference type="SMART" id="SM00283">
    <property type="entry name" value="MA"/>
    <property type="match status" value="1"/>
</dbReference>
<keyword evidence="2" id="KW-0145">Chemotaxis</keyword>
<dbReference type="GO" id="GO:0004888">
    <property type="term" value="F:transmembrane signaling receptor activity"/>
    <property type="evidence" value="ECO:0007669"/>
    <property type="project" value="InterPro"/>
</dbReference>
<dbReference type="EMBL" id="FPCH01000001">
    <property type="protein sequence ID" value="SFV29714.1"/>
    <property type="molecule type" value="Genomic_DNA"/>
</dbReference>
<evidence type="ECO:0000256" key="3">
    <source>
        <dbReference type="ARBA" id="ARBA00029447"/>
    </source>
</evidence>
<proteinExistence type="inferred from homology"/>
<dbReference type="InterPro" id="IPR051310">
    <property type="entry name" value="MCP_chemotaxis"/>
</dbReference>
<dbReference type="Gene3D" id="1.10.287.950">
    <property type="entry name" value="Methyl-accepting chemotaxis protein"/>
    <property type="match status" value="1"/>
</dbReference>
<protein>
    <submittedName>
        <fullName evidence="7">Methyl-accepting chemotaxis protein</fullName>
    </submittedName>
</protein>
<dbReference type="InterPro" id="IPR039379">
    <property type="entry name" value="Protoglobin_sensor_dom"/>
</dbReference>
<comment type="similarity">
    <text evidence="3">Belongs to the methyl-accepting chemotaxis (MCP) protein family.</text>
</comment>
<dbReference type="FunFam" id="1.10.287.950:FF:000001">
    <property type="entry name" value="Methyl-accepting chemotaxis sensory transducer"/>
    <property type="match status" value="1"/>
</dbReference>
<feature type="region of interest" description="Disordered" evidence="5">
    <location>
        <begin position="185"/>
        <end position="213"/>
    </location>
</feature>
<feature type="domain" description="Methyl-accepting transducer" evidence="6">
    <location>
        <begin position="266"/>
        <end position="495"/>
    </location>
</feature>
<dbReference type="InterPro" id="IPR004089">
    <property type="entry name" value="MCPsignal_dom"/>
</dbReference>
<dbReference type="PANTHER" id="PTHR43531">
    <property type="entry name" value="PROTEIN ICFG"/>
    <property type="match status" value="1"/>
</dbReference>
<dbReference type="PANTHER" id="PTHR43531:SF11">
    <property type="entry name" value="METHYL-ACCEPTING CHEMOTAXIS PROTEIN 3"/>
    <property type="match status" value="1"/>
</dbReference>
<comment type="subcellular location">
    <subcellularLocation>
        <location evidence="1">Membrane</location>
    </subcellularLocation>
</comment>
<evidence type="ECO:0000256" key="2">
    <source>
        <dbReference type="ARBA" id="ARBA00022500"/>
    </source>
</evidence>
<gene>
    <name evidence="7" type="ORF">SAMN04488557_1316</name>
</gene>
<dbReference type="PRINTS" id="PR00260">
    <property type="entry name" value="CHEMTRNSDUCR"/>
</dbReference>
<evidence type="ECO:0000256" key="5">
    <source>
        <dbReference type="SAM" id="MobiDB-lite"/>
    </source>
</evidence>
<feature type="region of interest" description="Disordered" evidence="5">
    <location>
        <begin position="529"/>
        <end position="559"/>
    </location>
</feature>
<dbReference type="GO" id="GO:0006935">
    <property type="term" value="P:chemotaxis"/>
    <property type="evidence" value="ECO:0007669"/>
    <property type="project" value="UniProtKB-KW"/>
</dbReference>
<evidence type="ECO:0000259" key="6">
    <source>
        <dbReference type="PROSITE" id="PS50111"/>
    </source>
</evidence>
<dbReference type="STRING" id="51670.SAMN04488557_1316"/>
<dbReference type="GO" id="GO:0007165">
    <property type="term" value="P:signal transduction"/>
    <property type="evidence" value="ECO:0007669"/>
    <property type="project" value="UniProtKB-KW"/>
</dbReference>
<dbReference type="InterPro" id="IPR012292">
    <property type="entry name" value="Globin/Proto"/>
</dbReference>
<keyword evidence="4" id="KW-0807">Transducer</keyword>
<dbReference type="SUPFAM" id="SSF46458">
    <property type="entry name" value="Globin-like"/>
    <property type="match status" value="1"/>
</dbReference>
<keyword evidence="8" id="KW-1185">Reference proteome</keyword>
<dbReference type="GO" id="GO:0020037">
    <property type="term" value="F:heme binding"/>
    <property type="evidence" value="ECO:0007669"/>
    <property type="project" value="InterPro"/>
</dbReference>
<dbReference type="CDD" id="cd01068">
    <property type="entry name" value="globin_sensor"/>
    <property type="match status" value="1"/>
</dbReference>
<evidence type="ECO:0000256" key="1">
    <source>
        <dbReference type="ARBA" id="ARBA00004370"/>
    </source>
</evidence>
<dbReference type="InterPro" id="IPR044398">
    <property type="entry name" value="Globin-sensor_dom"/>
</dbReference>
<dbReference type="OrthoDB" id="9814362at2"/>
<dbReference type="AlphaFoldDB" id="A0A1I7N4X7"/>
<sequence>MENETRNATLNDRLAFIGLDSDQCASIRSIKNIVDGELPVALDQFYRTIQETPETRKFFKNSAHMNAAKSAQIAHWESITAARFDEQYFTNVRRVGEAHARIGLEPRWYIGGYAIVVQHLIKSILNDTWQKGFSFGRQRKGPEEIGQCLGALVKAMMLDMDLSISVYVEAAEAARLKLEREMALEEERKRDEEAQREAERKAQEETANSERTAVLTAMSTAIAKLAKKDLTSRMKHDLPVAYQGVQREFDSAVEQFETALQHVATSADAMVSGTKEISSAADDLSRRTEQQAASLEETAAALAEITTTVTKTASESAQARDVAATAKGAAEASRKVVREAVDAMADIENSSKEIAKIIGVIDEIAFQTNLLALNAGVEAARAGDAGRGFAVVASEVRALAQRSAEAAKQIKSLISRSSEQVEHGVRFVSDSGATLEQIISHVTSINEMILSIAHAAEEQATGLAQVNIAINDLDQTTQQNAAMVEETTAACHSLGQETGQLSRLVSEFKLGASGVASLRKTADRMASKITPRLLQSSGKKSGSSLRAASAQEKPEWEEF</sequence>
<dbReference type="Proteomes" id="UP000199423">
    <property type="component" value="Unassembled WGS sequence"/>
</dbReference>
<dbReference type="SUPFAM" id="SSF58104">
    <property type="entry name" value="Methyl-accepting chemotaxis protein (MCP) signaling domain"/>
    <property type="match status" value="1"/>
</dbReference>
<evidence type="ECO:0000256" key="4">
    <source>
        <dbReference type="PROSITE-ProRule" id="PRU00284"/>
    </source>
</evidence>
<evidence type="ECO:0000313" key="8">
    <source>
        <dbReference type="Proteomes" id="UP000199423"/>
    </source>
</evidence>
<reference evidence="8" key="1">
    <citation type="submission" date="2016-10" db="EMBL/GenBank/DDBJ databases">
        <authorList>
            <person name="Varghese N."/>
            <person name="Submissions S."/>
        </authorList>
    </citation>
    <scope>NUCLEOTIDE SEQUENCE [LARGE SCALE GENOMIC DNA]</scope>
    <source>
        <strain evidence="8">DSM 1565</strain>
    </source>
</reference>
<dbReference type="RefSeq" id="WP_092865732.1">
    <property type="nucleotide sequence ID" value="NZ_FPCH01000001.1"/>
</dbReference>
<dbReference type="Gene3D" id="1.10.490.10">
    <property type="entry name" value="Globins"/>
    <property type="match status" value="1"/>
</dbReference>
<feature type="compositionally biased region" description="Basic and acidic residues" evidence="5">
    <location>
        <begin position="185"/>
        <end position="204"/>
    </location>
</feature>
<dbReference type="Pfam" id="PF11563">
    <property type="entry name" value="Protoglobin"/>
    <property type="match status" value="1"/>
</dbReference>
<dbReference type="CDD" id="cd11386">
    <property type="entry name" value="MCP_signal"/>
    <property type="match status" value="1"/>
</dbReference>
<name>A0A1I7N4X7_9HYPH</name>
<dbReference type="PROSITE" id="PS50111">
    <property type="entry name" value="CHEMOTAXIS_TRANSDUC_2"/>
    <property type="match status" value="1"/>
</dbReference>
<dbReference type="InterPro" id="IPR004090">
    <property type="entry name" value="Chemotax_Me-accpt_rcpt"/>
</dbReference>
<dbReference type="GO" id="GO:0019825">
    <property type="term" value="F:oxygen binding"/>
    <property type="evidence" value="ECO:0007669"/>
    <property type="project" value="InterPro"/>
</dbReference>